<keyword evidence="2" id="KW-0547">Nucleotide-binding</keyword>
<dbReference type="InterPro" id="IPR001806">
    <property type="entry name" value="Small_GTPase"/>
</dbReference>
<name>A0A834XRT8_APHGI</name>
<dbReference type="FunFam" id="3.40.50.300:FF:001447">
    <property type="entry name" value="Ras-related protein Rab-1B"/>
    <property type="match status" value="2"/>
</dbReference>
<dbReference type="SMART" id="SM00177">
    <property type="entry name" value="ARF"/>
    <property type="match status" value="1"/>
</dbReference>
<dbReference type="FunFam" id="3.40.50.300:FF:001129">
    <property type="entry name" value="ras-related protein Rab-44 isoform X2"/>
    <property type="match status" value="1"/>
</dbReference>
<keyword evidence="4" id="KW-0449">Lipoprotein</keyword>
<keyword evidence="3" id="KW-0342">GTP-binding</keyword>
<keyword evidence="5" id="KW-0636">Prenylation</keyword>
<evidence type="ECO:0000256" key="3">
    <source>
        <dbReference type="ARBA" id="ARBA00023134"/>
    </source>
</evidence>
<organism evidence="6 7">
    <name type="scientific">Aphidius gifuensis</name>
    <name type="common">Parasitoid wasp</name>
    <dbReference type="NCBI Taxonomy" id="684658"/>
    <lineage>
        <taxon>Eukaryota</taxon>
        <taxon>Metazoa</taxon>
        <taxon>Ecdysozoa</taxon>
        <taxon>Arthropoda</taxon>
        <taxon>Hexapoda</taxon>
        <taxon>Insecta</taxon>
        <taxon>Pterygota</taxon>
        <taxon>Neoptera</taxon>
        <taxon>Endopterygota</taxon>
        <taxon>Hymenoptera</taxon>
        <taxon>Apocrita</taxon>
        <taxon>Ichneumonoidea</taxon>
        <taxon>Braconidae</taxon>
        <taxon>Aphidiinae</taxon>
        <taxon>Aphidius</taxon>
    </lineage>
</organism>
<dbReference type="Proteomes" id="UP000639338">
    <property type="component" value="Unassembled WGS sequence"/>
</dbReference>
<dbReference type="Pfam" id="PF00071">
    <property type="entry name" value="Ras"/>
    <property type="match status" value="2"/>
</dbReference>
<dbReference type="CDD" id="cd00154">
    <property type="entry name" value="Rab"/>
    <property type="match status" value="1"/>
</dbReference>
<dbReference type="OrthoDB" id="9989112at2759"/>
<comment type="caution">
    <text evidence="6">The sequence shown here is derived from an EMBL/GenBank/DDBJ whole genome shotgun (WGS) entry which is preliminary data.</text>
</comment>
<dbReference type="PROSITE" id="PS51421">
    <property type="entry name" value="RAS"/>
    <property type="match status" value="2"/>
</dbReference>
<dbReference type="SMART" id="SM00174">
    <property type="entry name" value="RHO"/>
    <property type="match status" value="1"/>
</dbReference>
<evidence type="ECO:0000256" key="1">
    <source>
        <dbReference type="ARBA" id="ARBA00006270"/>
    </source>
</evidence>
<dbReference type="PRINTS" id="PR00449">
    <property type="entry name" value="RASTRNSFRMNG"/>
</dbReference>
<comment type="similarity">
    <text evidence="1">Belongs to the small GTPase superfamily. Rab family.</text>
</comment>
<accession>A0A834XRT8</accession>
<keyword evidence="7" id="KW-1185">Reference proteome</keyword>
<dbReference type="PANTHER" id="PTHR47980">
    <property type="entry name" value="LD44762P"/>
    <property type="match status" value="1"/>
</dbReference>
<dbReference type="SMART" id="SM00175">
    <property type="entry name" value="RAB"/>
    <property type="match status" value="2"/>
</dbReference>
<dbReference type="SUPFAM" id="SSF52540">
    <property type="entry name" value="P-loop containing nucleoside triphosphate hydrolases"/>
    <property type="match status" value="3"/>
</dbReference>
<dbReference type="NCBIfam" id="TIGR00231">
    <property type="entry name" value="small_GTP"/>
    <property type="match status" value="2"/>
</dbReference>
<dbReference type="InterPro" id="IPR050305">
    <property type="entry name" value="Small_GTPase_Rab"/>
</dbReference>
<dbReference type="InterPro" id="IPR005225">
    <property type="entry name" value="Small_GTP-bd"/>
</dbReference>
<evidence type="ECO:0000256" key="5">
    <source>
        <dbReference type="ARBA" id="ARBA00023289"/>
    </source>
</evidence>
<sequence length="397" mass="45986">MAKTYDYLFKLLLIGDSGVGKTCVLFRFSEDAFNTTFISTIGIDFKIRTIELDGKKIKLQIWDTAGQERYGSITHAYYRGAHGVMLVYDATDEKSYEQIKYWLSAVEENAPANIKKILIECNYRSRIIELDGENIELQIWHAWMLSLVATGRQYTSIKKKYYNDTHGIMLVYDVTNEKSFENLEYWISQIKDNAPEDVVIILLGSKCDLKRNREVPTERAEQFADKYGIDFKVRVIEVDEKKVKLQVWDTAGQERFKSITTAYYRGAHGIVLVYDVTDEKSFENIKEWMRLIKTHASEDVEKILLGTKCDLENQRKVTTERGKQLAVECGMKFLETSPRMDINIEEAFYTITKDIIDKTKEQPKKDLVVTPKNDLAILTSKPAQQLKKWFDTTCSIL</sequence>
<proteinExistence type="inferred from homology"/>
<evidence type="ECO:0000256" key="4">
    <source>
        <dbReference type="ARBA" id="ARBA00023288"/>
    </source>
</evidence>
<dbReference type="PROSITE" id="PS51420">
    <property type="entry name" value="RHO"/>
    <property type="match status" value="1"/>
</dbReference>
<dbReference type="GO" id="GO:0003924">
    <property type="term" value="F:GTPase activity"/>
    <property type="evidence" value="ECO:0007669"/>
    <property type="project" value="InterPro"/>
</dbReference>
<gene>
    <name evidence="6" type="ORF">HCN44_002618</name>
</gene>
<reference evidence="6 7" key="1">
    <citation type="submission" date="2020-08" db="EMBL/GenBank/DDBJ databases">
        <title>Aphidius gifuensis genome sequencing and assembly.</title>
        <authorList>
            <person name="Du Z."/>
        </authorList>
    </citation>
    <scope>NUCLEOTIDE SEQUENCE [LARGE SCALE GENOMIC DNA]</scope>
    <source>
        <strain evidence="6">YNYX2018</strain>
        <tissue evidence="6">Adults</tissue>
    </source>
</reference>
<dbReference type="GO" id="GO:0005525">
    <property type="term" value="F:GTP binding"/>
    <property type="evidence" value="ECO:0007669"/>
    <property type="project" value="UniProtKB-KW"/>
</dbReference>
<dbReference type="InterPro" id="IPR027417">
    <property type="entry name" value="P-loop_NTPase"/>
</dbReference>
<dbReference type="Pfam" id="PF08477">
    <property type="entry name" value="Roc"/>
    <property type="match status" value="1"/>
</dbReference>
<evidence type="ECO:0000256" key="2">
    <source>
        <dbReference type="ARBA" id="ARBA00022741"/>
    </source>
</evidence>
<dbReference type="AlphaFoldDB" id="A0A834XRT8"/>
<protein>
    <submittedName>
        <fullName evidence="6">Uncharacterized protein</fullName>
    </submittedName>
</protein>
<evidence type="ECO:0000313" key="6">
    <source>
        <dbReference type="EMBL" id="KAF7991056.1"/>
    </source>
</evidence>
<dbReference type="SMART" id="SM00173">
    <property type="entry name" value="RAS"/>
    <property type="match status" value="1"/>
</dbReference>
<dbReference type="Gene3D" id="3.40.50.300">
    <property type="entry name" value="P-loop containing nucleotide triphosphate hydrolases"/>
    <property type="match status" value="3"/>
</dbReference>
<evidence type="ECO:0000313" key="7">
    <source>
        <dbReference type="Proteomes" id="UP000639338"/>
    </source>
</evidence>
<dbReference type="EMBL" id="JACMRX010000004">
    <property type="protein sequence ID" value="KAF7991056.1"/>
    <property type="molecule type" value="Genomic_DNA"/>
</dbReference>
<dbReference type="PROSITE" id="PS51419">
    <property type="entry name" value="RAB"/>
    <property type="match status" value="1"/>
</dbReference>